<dbReference type="Proteomes" id="UP000094969">
    <property type="component" value="Chromosome"/>
</dbReference>
<accession>A0A1D7U1N7</accession>
<organism evidence="1 2">
    <name type="scientific">Bosea vaviloviae</name>
    <dbReference type="NCBI Taxonomy" id="1526658"/>
    <lineage>
        <taxon>Bacteria</taxon>
        <taxon>Pseudomonadati</taxon>
        <taxon>Pseudomonadota</taxon>
        <taxon>Alphaproteobacteria</taxon>
        <taxon>Hyphomicrobiales</taxon>
        <taxon>Boseaceae</taxon>
        <taxon>Bosea</taxon>
    </lineage>
</organism>
<proteinExistence type="predicted"/>
<name>A0A1D7U1N7_9HYPH</name>
<sequence>MQANGTEEGFNTDQGGNVLDNKSSFTDSLSFGGIATVTIGGIEYIEFRLDLNESDNGGNPQISLNDFKIYISGAPATLSDFNNTTDSFGAGFTQVFDLAGTQALNDTNSGSGTDDYRVLIPLSSFEAAGATAASYVTLYSNLGGAGVNASNGGFEEWRVLASTASVEPVPAISIDKSGPATIAEGGATATYTFVITASAANAATDPLTIDSVVDNVFGNLTAAALAANGGNPIVLDPGETFTFTFTSPIILQNSGTTHTNVVTVTAHDDENTPVTDNDDHVISVTDLDPTVKVVKTASVSSIAEGVAASIVYSYAVTNESAASTDPLQVQSLIDDNATAGTGDDLTPTYVSGDDNGNGLIEKGETWLYQATVNGVVLNANEARTNTVEVTATDDEGNVTSDTDEATVTGYDTDPTVKVVKTASVSSIAEGVAASIVYSYAVTNESAASTDPLQVQSLIDDNATAGTGDDLTPTYVSGDDNGNGLIEKGETWLYQATVNGVVLNANEARTNTVEVTATDDEGNVTSDTDEATVTGYDTDPTVKVVKTASVSSIAEGVAASIVYSYAVTNESAASTDPLQVQSLIDDNATAGTGDDLTPTYVSGDDNGNGLIEKGETWLYQATVNGVVLNANEARTNTVEVKATDDEGNLTSDTDQATVTGANVAPAIHVDKTVSPALVQAGSASVVYSYAVTNTSPAGAYDPLSNIVLKDDNGTAANLADDFNPTYASGDDGDGLLEVGETWLYTATKSVSLAPGASLTNIVTASGTDDEGYKASDTDDATVTAFAGPGVRTPGFWSNLGQQFWDGVSNNQTKIGNSFASGELTYVVDTNKSGTITASDVRALMLGDTNKNGIADSGENTLLISLNDAKSLINASEKQQQDARYMLARDAVATWLNFMAGNPSSDGNAATVDPAHLLDDAITWLNKTSGNDGDLELAELTAATKIATSSATWQSPAFGIDHAASLLHTQLDGYNNNGKVFGVQFASDGDLVI</sequence>
<dbReference type="EMBL" id="CP017147">
    <property type="protein sequence ID" value="AOO81288.1"/>
    <property type="molecule type" value="Genomic_DNA"/>
</dbReference>
<dbReference type="PROSITE" id="PS00018">
    <property type="entry name" value="EF_HAND_1"/>
    <property type="match status" value="1"/>
</dbReference>
<dbReference type="STRING" id="1526658.BHK69_13185"/>
<gene>
    <name evidence="1" type="ORF">BHK69_13185</name>
</gene>
<dbReference type="InterPro" id="IPR018247">
    <property type="entry name" value="EF_Hand_1_Ca_BS"/>
</dbReference>
<dbReference type="KEGG" id="bvv:BHK69_13185"/>
<evidence type="ECO:0000313" key="2">
    <source>
        <dbReference type="Proteomes" id="UP000094969"/>
    </source>
</evidence>
<keyword evidence="2" id="KW-1185">Reference proteome</keyword>
<evidence type="ECO:0000313" key="1">
    <source>
        <dbReference type="EMBL" id="AOO81288.1"/>
    </source>
</evidence>
<evidence type="ECO:0008006" key="3">
    <source>
        <dbReference type="Google" id="ProtNLM"/>
    </source>
</evidence>
<protein>
    <recommendedName>
        <fullName evidence="3">DUF11 domain-containing protein</fullName>
    </recommendedName>
</protein>
<reference evidence="1 2" key="1">
    <citation type="journal article" date="2015" name="Antonie Van Leeuwenhoek">
        <title>Bosea vaviloviae sp. nov., a new species of slow-growing rhizobia isolated from nodules of the relict species Vavilovia formosa (Stev.) Fed.</title>
        <authorList>
            <person name="Safronova V.I."/>
            <person name="Kuznetsova I.G."/>
            <person name="Sazanova A.L."/>
            <person name="Kimeklis A.K."/>
            <person name="Belimov A.A."/>
            <person name="Andronov E.E."/>
            <person name="Pinaev A.G."/>
            <person name="Chizhevskaya E.P."/>
            <person name="Pukhaev A.R."/>
            <person name="Popov K.P."/>
            <person name="Willems A."/>
            <person name="Tikhonovich I.A."/>
        </authorList>
    </citation>
    <scope>NUCLEOTIDE SEQUENCE [LARGE SCALE GENOMIC DNA]</scope>
    <source>
        <strain evidence="1 2">Vaf18</strain>
    </source>
</reference>
<dbReference type="AlphaFoldDB" id="A0A1D7U1N7"/>